<proteinExistence type="predicted"/>
<protein>
    <recommendedName>
        <fullName evidence="2">DUF1349 domain-containing protein</fullName>
    </recommendedName>
</protein>
<dbReference type="Pfam" id="PF07081">
    <property type="entry name" value="DUF1349"/>
    <property type="match status" value="1"/>
</dbReference>
<gene>
    <name evidence="1" type="ORF">ASTO00021_LOCUS19699</name>
</gene>
<dbReference type="InterPro" id="IPR013320">
    <property type="entry name" value="ConA-like_dom_sf"/>
</dbReference>
<evidence type="ECO:0000313" key="1">
    <source>
        <dbReference type="EMBL" id="CAE0449724.1"/>
    </source>
</evidence>
<accession>A0A7S3V3N5</accession>
<organism evidence="1">
    <name type="scientific">Aplanochytrium stocchinoi</name>
    <dbReference type="NCBI Taxonomy" id="215587"/>
    <lineage>
        <taxon>Eukaryota</taxon>
        <taxon>Sar</taxon>
        <taxon>Stramenopiles</taxon>
        <taxon>Bigyra</taxon>
        <taxon>Labyrinthulomycetes</taxon>
        <taxon>Thraustochytrida</taxon>
        <taxon>Thraustochytriidae</taxon>
        <taxon>Aplanochytrium</taxon>
    </lineage>
</organism>
<evidence type="ECO:0008006" key="2">
    <source>
        <dbReference type="Google" id="ProtNLM"/>
    </source>
</evidence>
<dbReference type="Gene3D" id="2.60.120.200">
    <property type="match status" value="1"/>
</dbReference>
<name>A0A7S3V3N5_9STRA</name>
<reference evidence="1" key="1">
    <citation type="submission" date="2021-01" db="EMBL/GenBank/DDBJ databases">
        <authorList>
            <person name="Corre E."/>
            <person name="Pelletier E."/>
            <person name="Niang G."/>
            <person name="Scheremetjew M."/>
            <person name="Finn R."/>
            <person name="Kale V."/>
            <person name="Holt S."/>
            <person name="Cochrane G."/>
            <person name="Meng A."/>
            <person name="Brown T."/>
            <person name="Cohen L."/>
        </authorList>
    </citation>
    <scope>NUCLEOTIDE SEQUENCE</scope>
    <source>
        <strain evidence="1">GSBS06</strain>
    </source>
</reference>
<dbReference type="PANTHER" id="PTHR35332:SF2">
    <property type="entry name" value="REGULATION OF ENOLASE PROTEIN 1"/>
    <property type="match status" value="1"/>
</dbReference>
<sequence>MYRIFASQILPTQSCTMSVKLSLTPVRQFDQAGLMVYVDSEHWIKTGIEVVDGKPRLSCVVTNEFSDWSTQPWEALDLEIRVSQFGNGSYVVEAKMSGNGAVEDIWSFIRISHLRISKKDQLIHFGVFGCCPEKQDGCEIKFSEFNIVDGVTFDHKSV</sequence>
<dbReference type="PANTHER" id="PTHR35332">
    <property type="entry name" value="REGULATION OF ENOLASE PROTEIN 1"/>
    <property type="match status" value="1"/>
</dbReference>
<dbReference type="EMBL" id="HBIN01029378">
    <property type="protein sequence ID" value="CAE0449724.1"/>
    <property type="molecule type" value="Transcribed_RNA"/>
</dbReference>
<dbReference type="AlphaFoldDB" id="A0A7S3V3N5"/>
<dbReference type="SUPFAM" id="SSF49899">
    <property type="entry name" value="Concanavalin A-like lectins/glucanases"/>
    <property type="match status" value="1"/>
</dbReference>
<dbReference type="InterPro" id="IPR009784">
    <property type="entry name" value="DUF1349"/>
</dbReference>